<dbReference type="GO" id="GO:0045144">
    <property type="term" value="P:meiotic sister chromatid segregation"/>
    <property type="evidence" value="ECO:0007669"/>
    <property type="project" value="InterPro"/>
</dbReference>
<feature type="compositionally biased region" description="Polar residues" evidence="2">
    <location>
        <begin position="187"/>
        <end position="199"/>
    </location>
</feature>
<feature type="region of interest" description="Disordered" evidence="2">
    <location>
        <begin position="169"/>
        <end position="231"/>
    </location>
</feature>
<reference evidence="3 4" key="1">
    <citation type="journal article" date="2023" name="Hortic Res">
        <title>Pangenome of water caltrop reveals structural variations and asymmetric subgenome divergence after allopolyploidization.</title>
        <authorList>
            <person name="Zhang X."/>
            <person name="Chen Y."/>
            <person name="Wang L."/>
            <person name="Yuan Y."/>
            <person name="Fang M."/>
            <person name="Shi L."/>
            <person name="Lu R."/>
            <person name="Comes H.P."/>
            <person name="Ma Y."/>
            <person name="Chen Y."/>
            <person name="Huang G."/>
            <person name="Zhou Y."/>
            <person name="Zheng Z."/>
            <person name="Qiu Y."/>
        </authorList>
    </citation>
    <scope>NUCLEOTIDE SEQUENCE [LARGE SCALE GENOMIC DNA]</scope>
    <source>
        <strain evidence="3">F231</strain>
    </source>
</reference>
<dbReference type="EMBL" id="JAXQNO010000011">
    <property type="protein sequence ID" value="KAK4788851.1"/>
    <property type="molecule type" value="Genomic_DNA"/>
</dbReference>
<keyword evidence="1" id="KW-0175">Coiled coil</keyword>
<gene>
    <name evidence="3" type="ORF">SAY86_020170</name>
</gene>
<keyword evidence="4" id="KW-1185">Reference proteome</keyword>
<dbReference type="PANTHER" id="PTHR34373:SF8">
    <property type="entry name" value="SHUGOSHIN"/>
    <property type="match status" value="1"/>
</dbReference>
<dbReference type="AlphaFoldDB" id="A0AAN7R697"/>
<dbReference type="InterPro" id="IPR044693">
    <property type="entry name" value="SGO_plant"/>
</dbReference>
<feature type="compositionally biased region" description="Basic residues" evidence="2">
    <location>
        <begin position="273"/>
        <end position="284"/>
    </location>
</feature>
<feature type="compositionally biased region" description="Basic residues" evidence="2">
    <location>
        <begin position="177"/>
        <end position="186"/>
    </location>
</feature>
<evidence type="ECO:0000256" key="1">
    <source>
        <dbReference type="SAM" id="Coils"/>
    </source>
</evidence>
<dbReference type="GO" id="GO:0034090">
    <property type="term" value="P:maintenance of meiotic sister chromatid cohesion"/>
    <property type="evidence" value="ECO:0007669"/>
    <property type="project" value="InterPro"/>
</dbReference>
<dbReference type="GO" id="GO:0000775">
    <property type="term" value="C:chromosome, centromeric region"/>
    <property type="evidence" value="ECO:0007669"/>
    <property type="project" value="InterPro"/>
</dbReference>
<name>A0AAN7R697_TRANT</name>
<dbReference type="Proteomes" id="UP001346149">
    <property type="component" value="Unassembled WGS sequence"/>
</dbReference>
<feature type="compositionally biased region" description="Basic and acidic residues" evidence="2">
    <location>
        <begin position="200"/>
        <end position="210"/>
    </location>
</feature>
<evidence type="ECO:0000313" key="4">
    <source>
        <dbReference type="Proteomes" id="UP001346149"/>
    </source>
</evidence>
<accession>A0AAN7R697</accession>
<feature type="compositionally biased region" description="Basic and acidic residues" evidence="2">
    <location>
        <begin position="285"/>
        <end position="306"/>
    </location>
</feature>
<organism evidence="3 4">
    <name type="scientific">Trapa natans</name>
    <name type="common">Water chestnut</name>
    <dbReference type="NCBI Taxonomy" id="22666"/>
    <lineage>
        <taxon>Eukaryota</taxon>
        <taxon>Viridiplantae</taxon>
        <taxon>Streptophyta</taxon>
        <taxon>Embryophyta</taxon>
        <taxon>Tracheophyta</taxon>
        <taxon>Spermatophyta</taxon>
        <taxon>Magnoliopsida</taxon>
        <taxon>eudicotyledons</taxon>
        <taxon>Gunneridae</taxon>
        <taxon>Pentapetalae</taxon>
        <taxon>rosids</taxon>
        <taxon>malvids</taxon>
        <taxon>Myrtales</taxon>
        <taxon>Lythraceae</taxon>
        <taxon>Trapa</taxon>
    </lineage>
</organism>
<dbReference type="PANTHER" id="PTHR34373">
    <property type="entry name" value="SHUGOSHIN 2"/>
    <property type="match status" value="1"/>
</dbReference>
<feature type="compositionally biased region" description="Basic and acidic residues" evidence="2">
    <location>
        <begin position="222"/>
        <end position="231"/>
    </location>
</feature>
<feature type="coiled-coil region" evidence="1">
    <location>
        <begin position="102"/>
        <end position="129"/>
    </location>
</feature>
<evidence type="ECO:0000313" key="3">
    <source>
        <dbReference type="EMBL" id="KAK4788851.1"/>
    </source>
</evidence>
<proteinExistence type="predicted"/>
<comment type="caution">
    <text evidence="3">The sequence shown here is derived from an EMBL/GenBank/DDBJ whole genome shotgun (WGS) entry which is preliminary data.</text>
</comment>
<evidence type="ECO:0000256" key="2">
    <source>
        <dbReference type="SAM" id="MobiDB-lite"/>
    </source>
</evidence>
<feature type="region of interest" description="Disordered" evidence="2">
    <location>
        <begin position="253"/>
        <end position="306"/>
    </location>
</feature>
<evidence type="ECO:0008006" key="5">
    <source>
        <dbReference type="Google" id="ProtNLM"/>
    </source>
</evidence>
<sequence length="306" mass="35342">MMGEVRAAKRACVSLIERKGLSNITNSPAAATKILTEHPDPLPVSTEITKDYVEKLIQENRTLMKLIEERNKIIELSGAELQKLRIGYQKTQLQNWNLAQSNSQMLAELNVKREKMKSLQHELACKEALLKVKNLEIEGKLVDKNVVNNCAMKLEKKYVEEGKVEELRQKADDKQKLRGGNRKLHQRSQSMGVQSTNKQDSGKEKTENKRQCQRRQSARFVSQEKSETELMEKNFSEIEEAELPISQPLISFDKEDKENSAPLRADHELMEAHRRRSSVGRPMRRAAEKVHSYKERPVNIKMRRLE</sequence>
<feature type="compositionally biased region" description="Basic and acidic residues" evidence="2">
    <location>
        <begin position="253"/>
        <end position="272"/>
    </location>
</feature>
<protein>
    <recommendedName>
        <fullName evidence="5">Shugoshin C-terminal domain-containing protein</fullName>
    </recommendedName>
</protein>